<dbReference type="EMBL" id="FOVW01000005">
    <property type="protein sequence ID" value="SFO30978.1"/>
    <property type="molecule type" value="Genomic_DNA"/>
</dbReference>
<dbReference type="InterPro" id="IPR025563">
    <property type="entry name" value="DUF4286"/>
</dbReference>
<accession>A0A1I5G4K4</accession>
<evidence type="ECO:0008006" key="3">
    <source>
        <dbReference type="Google" id="ProtNLM"/>
    </source>
</evidence>
<dbReference type="AlphaFoldDB" id="A0A1I5G4K4"/>
<dbReference type="Proteomes" id="UP000199564">
    <property type="component" value="Unassembled WGS sequence"/>
</dbReference>
<evidence type="ECO:0000313" key="2">
    <source>
        <dbReference type="Proteomes" id="UP000199564"/>
    </source>
</evidence>
<protein>
    <recommendedName>
        <fullName evidence="3">DUF4286 domain-containing protein</fullName>
    </recommendedName>
</protein>
<sequence>MILYNVTINVAPEIEEDFIQWLKDTHIPEVMATGIFTEHKLLRLIQRADDGSTNYAVQYFTESLAKMQEYETKHAPALRAKTQERYQDKALAFRTLLEII</sequence>
<organism evidence="1 2">
    <name type="scientific">Algoriphagus ornithinivorans</name>
    <dbReference type="NCBI Taxonomy" id="226506"/>
    <lineage>
        <taxon>Bacteria</taxon>
        <taxon>Pseudomonadati</taxon>
        <taxon>Bacteroidota</taxon>
        <taxon>Cytophagia</taxon>
        <taxon>Cytophagales</taxon>
        <taxon>Cyclobacteriaceae</taxon>
        <taxon>Algoriphagus</taxon>
    </lineage>
</organism>
<dbReference type="Pfam" id="PF14114">
    <property type="entry name" value="DUF4286"/>
    <property type="match status" value="1"/>
</dbReference>
<dbReference type="RefSeq" id="WP_091653755.1">
    <property type="nucleotide sequence ID" value="NZ_FOVW01000005.1"/>
</dbReference>
<gene>
    <name evidence="1" type="ORF">SAMN04488519_105205</name>
</gene>
<keyword evidence="2" id="KW-1185">Reference proteome</keyword>
<name>A0A1I5G4K4_9BACT</name>
<dbReference type="STRING" id="226506.SAMN04488519_105205"/>
<evidence type="ECO:0000313" key="1">
    <source>
        <dbReference type="EMBL" id="SFO30978.1"/>
    </source>
</evidence>
<proteinExistence type="predicted"/>
<reference evidence="2" key="1">
    <citation type="submission" date="2016-10" db="EMBL/GenBank/DDBJ databases">
        <authorList>
            <person name="Varghese N."/>
            <person name="Submissions S."/>
        </authorList>
    </citation>
    <scope>NUCLEOTIDE SEQUENCE [LARGE SCALE GENOMIC DNA]</scope>
    <source>
        <strain evidence="2">DSM 15282</strain>
    </source>
</reference>